<gene>
    <name evidence="2" type="ORF">PCOL08062_LOCUS4021</name>
</gene>
<dbReference type="EMBL" id="HBDZ01005248">
    <property type="protein sequence ID" value="CAD8235235.1"/>
    <property type="molecule type" value="Transcribed_RNA"/>
</dbReference>
<sequence length="424" mass="44311">MASILLVGGTGRVGTAAASHLLRRSGDVRVTLAGRGAEGRRGAGAAYEAAMDAGGPADSSRVALQRLDLDASSPEQLAAAVAGYDAVLHTAGPFESDDTRLLEACIAARVPVYCDVADPIEYLAKARGEEMNARAAEAGTMALCAAGAFPGLSNLLAAKLARDLAPARIADVDFQYFTAGLGGSGAVNLLITNLGFGAQLPRYRGGRYAPAREAGVGGGRVDFFLSEADASFARVGTRDTWPWPFPEAATVADHLRISGDSNASMGTAPDIWNAVMRVMCERLPRDWWSDERFSAALADFSRPLVALTDAAVGETHCMRVDVRAEDGRRASAVQGHDSFRRCVGQSMAEFALDLLARRGTNLFSPGVRCPEGLYECQGSSEGAGEDRPGASAAEAADALLERLCSTPGTFTYAVSVGQVDDSAL</sequence>
<name>A0A7R9THR5_9VIRI</name>
<accession>A0A7R9THR5</accession>
<dbReference type="InterPro" id="IPR036291">
    <property type="entry name" value="NAD(P)-bd_dom_sf"/>
</dbReference>
<dbReference type="Pfam" id="PF03435">
    <property type="entry name" value="Sacchrp_dh_NADP"/>
    <property type="match status" value="1"/>
</dbReference>
<dbReference type="PANTHER" id="PTHR43796">
    <property type="entry name" value="CARBOXYNORSPERMIDINE SYNTHASE"/>
    <property type="match status" value="1"/>
</dbReference>
<dbReference type="InterPro" id="IPR005097">
    <property type="entry name" value="Sacchrp_dh_NADP-bd"/>
</dbReference>
<evidence type="ECO:0000313" key="2">
    <source>
        <dbReference type="EMBL" id="CAD8235235.1"/>
    </source>
</evidence>
<dbReference type="PANTHER" id="PTHR43796:SF2">
    <property type="entry name" value="CARBOXYNORSPERMIDINE SYNTHASE"/>
    <property type="match status" value="1"/>
</dbReference>
<reference evidence="2" key="1">
    <citation type="submission" date="2021-01" db="EMBL/GenBank/DDBJ databases">
        <authorList>
            <person name="Corre E."/>
            <person name="Pelletier E."/>
            <person name="Niang G."/>
            <person name="Scheremetjew M."/>
            <person name="Finn R."/>
            <person name="Kale V."/>
            <person name="Holt S."/>
            <person name="Cochrane G."/>
            <person name="Meng A."/>
            <person name="Brown T."/>
            <person name="Cohen L."/>
        </authorList>
    </citation>
    <scope>NUCLEOTIDE SEQUENCE</scope>
    <source>
        <strain evidence="2">CCMP1413</strain>
    </source>
</reference>
<evidence type="ECO:0000259" key="1">
    <source>
        <dbReference type="Pfam" id="PF03435"/>
    </source>
</evidence>
<dbReference type="Gene3D" id="3.40.50.720">
    <property type="entry name" value="NAD(P)-binding Rossmann-like Domain"/>
    <property type="match status" value="1"/>
</dbReference>
<organism evidence="2">
    <name type="scientific">Prasinoderma coloniale</name>
    <dbReference type="NCBI Taxonomy" id="156133"/>
    <lineage>
        <taxon>Eukaryota</taxon>
        <taxon>Viridiplantae</taxon>
        <taxon>Prasinodermophyta</taxon>
        <taxon>Prasinodermophyceae</taxon>
        <taxon>Prasinodermales</taxon>
        <taxon>Prasinodermaceae</taxon>
        <taxon>Prasinoderma</taxon>
    </lineage>
</organism>
<dbReference type="AlphaFoldDB" id="A0A7R9THR5"/>
<protein>
    <recommendedName>
        <fullName evidence="1">Saccharopine dehydrogenase NADP binding domain-containing protein</fullName>
    </recommendedName>
</protein>
<feature type="domain" description="Saccharopine dehydrogenase NADP binding" evidence="1">
    <location>
        <begin position="4"/>
        <end position="142"/>
    </location>
</feature>
<proteinExistence type="predicted"/>
<dbReference type="SUPFAM" id="SSF51735">
    <property type="entry name" value="NAD(P)-binding Rossmann-fold domains"/>
    <property type="match status" value="1"/>
</dbReference>